<dbReference type="PANTHER" id="PTHR44858">
    <property type="entry name" value="TETRATRICOPEPTIDE REPEAT PROTEIN 6"/>
    <property type="match status" value="1"/>
</dbReference>
<dbReference type="Pfam" id="PF13414">
    <property type="entry name" value="TPR_11"/>
    <property type="match status" value="1"/>
</dbReference>
<accession>A0A9E8ZFY2</accession>
<evidence type="ECO:0000256" key="3">
    <source>
        <dbReference type="PROSITE-ProRule" id="PRU00339"/>
    </source>
</evidence>
<dbReference type="PROSITE" id="PS50293">
    <property type="entry name" value="TPR_REGION"/>
    <property type="match status" value="1"/>
</dbReference>
<protein>
    <submittedName>
        <fullName evidence="5">Tetratricopeptide repeat protein</fullName>
    </submittedName>
</protein>
<dbReference type="Proteomes" id="UP001163152">
    <property type="component" value="Chromosome"/>
</dbReference>
<dbReference type="Pfam" id="PF13181">
    <property type="entry name" value="TPR_8"/>
    <property type="match status" value="1"/>
</dbReference>
<proteinExistence type="predicted"/>
<dbReference type="PROSITE" id="PS50005">
    <property type="entry name" value="TPR"/>
    <property type="match status" value="3"/>
</dbReference>
<dbReference type="RefSeq" id="WP_268612738.1">
    <property type="nucleotide sequence ID" value="NZ_CP113797.1"/>
</dbReference>
<dbReference type="InterPro" id="IPR011990">
    <property type="entry name" value="TPR-like_helical_dom_sf"/>
</dbReference>
<sequence length="268" mass="29878">MNTYSFASQTRRIGLNSRFLKPAVAKACSTIGCVQKHWQARLGEAAKPAKPSTHQPPVQSSLSSAKQRALLRQQALTEAQQGNHTEAIVLFSHLIDCNPTSANDYSNRGLVYFQNGQADAALADYNRAIELNPRLDSAYNNRANYYAAQGQFLEAILDYDVALDLNPVNSRAWINQAITFRELEMYDRAIESLELALCLGKLEGHIYAERGRTHHLQGDWNCAVADYRRALALLPESSTFQKNPSVRLRAQVERWLASLVGSQPDTAD</sequence>
<feature type="repeat" description="TPR" evidence="3">
    <location>
        <begin position="102"/>
        <end position="135"/>
    </location>
</feature>
<reference evidence="5" key="1">
    <citation type="submission" date="2022-12" db="EMBL/GenBank/DDBJ databases">
        <title>Polyphasic identification of a Novel Hot-Spring Cyanobacterium Ocullathermofonsia sinensis gen nov. sp. nov. and Genomic Insights on its Adaptations to the Thermal Habitat.</title>
        <authorList>
            <person name="Daroch M."/>
            <person name="Tang J."/>
            <person name="Jiang Y."/>
        </authorList>
    </citation>
    <scope>NUCLEOTIDE SEQUENCE</scope>
    <source>
        <strain evidence="5">PKUAC-SCTA174</strain>
    </source>
</reference>
<dbReference type="PANTHER" id="PTHR44858:SF1">
    <property type="entry name" value="UDP-N-ACETYLGLUCOSAMINE--PEPTIDE N-ACETYLGLUCOSAMINYLTRANSFERASE SPINDLY-RELATED"/>
    <property type="match status" value="1"/>
</dbReference>
<feature type="compositionally biased region" description="Polar residues" evidence="4">
    <location>
        <begin position="52"/>
        <end position="64"/>
    </location>
</feature>
<name>A0A9E8ZFY2_9CYAN</name>
<dbReference type="SMART" id="SM00028">
    <property type="entry name" value="TPR"/>
    <property type="match status" value="5"/>
</dbReference>
<dbReference type="EMBL" id="CP113797">
    <property type="protein sequence ID" value="WAL62398.1"/>
    <property type="molecule type" value="Genomic_DNA"/>
</dbReference>
<feature type="repeat" description="TPR" evidence="3">
    <location>
        <begin position="136"/>
        <end position="169"/>
    </location>
</feature>
<evidence type="ECO:0000313" key="5">
    <source>
        <dbReference type="EMBL" id="WAL62398.1"/>
    </source>
</evidence>
<keyword evidence="6" id="KW-1185">Reference proteome</keyword>
<keyword evidence="2 3" id="KW-0802">TPR repeat</keyword>
<evidence type="ECO:0000256" key="2">
    <source>
        <dbReference type="ARBA" id="ARBA00022803"/>
    </source>
</evidence>
<feature type="region of interest" description="Disordered" evidence="4">
    <location>
        <begin position="44"/>
        <end position="64"/>
    </location>
</feature>
<dbReference type="KEGG" id="tsin:OXH18_10530"/>
<dbReference type="Gene3D" id="1.25.40.10">
    <property type="entry name" value="Tetratricopeptide repeat domain"/>
    <property type="match status" value="1"/>
</dbReference>
<organism evidence="5 6">
    <name type="scientific">Thermocoleostomius sinensis A174</name>
    <dbReference type="NCBI Taxonomy" id="2016057"/>
    <lineage>
        <taxon>Bacteria</taxon>
        <taxon>Bacillati</taxon>
        <taxon>Cyanobacteriota</taxon>
        <taxon>Cyanophyceae</taxon>
        <taxon>Oculatellales</taxon>
        <taxon>Oculatellaceae</taxon>
        <taxon>Thermocoleostomius</taxon>
    </lineage>
</organism>
<dbReference type="SUPFAM" id="SSF48452">
    <property type="entry name" value="TPR-like"/>
    <property type="match status" value="1"/>
</dbReference>
<evidence type="ECO:0000313" key="6">
    <source>
        <dbReference type="Proteomes" id="UP001163152"/>
    </source>
</evidence>
<dbReference type="InterPro" id="IPR019734">
    <property type="entry name" value="TPR_rpt"/>
</dbReference>
<evidence type="ECO:0000256" key="4">
    <source>
        <dbReference type="SAM" id="MobiDB-lite"/>
    </source>
</evidence>
<evidence type="ECO:0000256" key="1">
    <source>
        <dbReference type="ARBA" id="ARBA00022737"/>
    </source>
</evidence>
<dbReference type="InterPro" id="IPR050498">
    <property type="entry name" value="Ycf3"/>
</dbReference>
<keyword evidence="1" id="KW-0677">Repeat</keyword>
<dbReference type="AlphaFoldDB" id="A0A9E8ZFY2"/>
<gene>
    <name evidence="5" type="ORF">OXH18_10530</name>
</gene>
<feature type="repeat" description="TPR" evidence="3">
    <location>
        <begin position="204"/>
        <end position="237"/>
    </location>
</feature>